<feature type="region of interest" description="Disordered" evidence="1">
    <location>
        <begin position="25"/>
        <end position="69"/>
    </location>
</feature>
<comment type="caution">
    <text evidence="2">The sequence shown here is derived from an EMBL/GenBank/DDBJ whole genome shotgun (WGS) entry which is preliminary data.</text>
</comment>
<feature type="compositionally biased region" description="Basic and acidic residues" evidence="1">
    <location>
        <begin position="51"/>
        <end position="61"/>
    </location>
</feature>
<dbReference type="Proteomes" id="UP000306980">
    <property type="component" value="Unassembled WGS sequence"/>
</dbReference>
<evidence type="ECO:0008006" key="4">
    <source>
        <dbReference type="Google" id="ProtNLM"/>
    </source>
</evidence>
<evidence type="ECO:0000313" key="2">
    <source>
        <dbReference type="EMBL" id="TMN21601.1"/>
    </source>
</evidence>
<sequence>MAYIFIGLIIFVVFLTLFKMIRGKKVSGGDSYTPLDDAYSGRIDSTQQKRPSAETTRRVSYEDYDEDEE</sequence>
<dbReference type="EMBL" id="VCIA01000001">
    <property type="protein sequence ID" value="TMN21601.1"/>
    <property type="molecule type" value="Genomic_DNA"/>
</dbReference>
<gene>
    <name evidence="2" type="ORF">FFL34_05370</name>
</gene>
<reference evidence="2 3" key="1">
    <citation type="submission" date="2019-05" db="EMBL/GenBank/DDBJ databases">
        <title>Genomic analysis of Lentibacillus sp. NKC220-2.</title>
        <authorList>
            <person name="Oh Y.J."/>
        </authorList>
    </citation>
    <scope>NUCLEOTIDE SEQUENCE [LARGE SCALE GENOMIC DNA]</scope>
    <source>
        <strain evidence="2 3">NKC220-2</strain>
    </source>
</reference>
<accession>A0A5S3QK73</accession>
<evidence type="ECO:0000256" key="1">
    <source>
        <dbReference type="SAM" id="MobiDB-lite"/>
    </source>
</evidence>
<proteinExistence type="predicted"/>
<organism evidence="2 3">
    <name type="scientific">Lentibacillus cibarius</name>
    <dbReference type="NCBI Taxonomy" id="2583219"/>
    <lineage>
        <taxon>Bacteria</taxon>
        <taxon>Bacillati</taxon>
        <taxon>Bacillota</taxon>
        <taxon>Bacilli</taxon>
        <taxon>Bacillales</taxon>
        <taxon>Bacillaceae</taxon>
        <taxon>Lentibacillus</taxon>
    </lineage>
</organism>
<evidence type="ECO:0000313" key="3">
    <source>
        <dbReference type="Proteomes" id="UP000306980"/>
    </source>
</evidence>
<protein>
    <recommendedName>
        <fullName evidence="4">DUF3951 domain-containing protein</fullName>
    </recommendedName>
</protein>
<dbReference type="AlphaFoldDB" id="A0A5S3QK73"/>
<dbReference type="RefSeq" id="WP_138602167.1">
    <property type="nucleotide sequence ID" value="NZ_VCIA01000001.1"/>
</dbReference>
<name>A0A5S3QK73_9BACI</name>